<protein>
    <submittedName>
        <fullName evidence="2">Uncharacterized protein</fullName>
    </submittedName>
</protein>
<gene>
    <name evidence="2" type="ORF">CAPSK01_001330</name>
</gene>
<dbReference type="AlphaFoldDB" id="A0A084Y345"/>
<proteinExistence type="predicted"/>
<evidence type="ECO:0000256" key="1">
    <source>
        <dbReference type="SAM" id="MobiDB-lite"/>
    </source>
</evidence>
<reference evidence="2 3" key="1">
    <citation type="submission" date="2014-07" db="EMBL/GenBank/DDBJ databases">
        <title>Expanding our view of genomic diversity in Candidatus Accumulibacter clades.</title>
        <authorList>
            <person name="Skennerton C.T."/>
            <person name="Barr J.J."/>
            <person name="Slater F.R."/>
            <person name="Bond P.L."/>
            <person name="Tyson G.W."/>
        </authorList>
    </citation>
    <scope>NUCLEOTIDE SEQUENCE [LARGE SCALE GENOMIC DNA]</scope>
    <source>
        <strain evidence="3">SK-01</strain>
    </source>
</reference>
<feature type="compositionally biased region" description="Low complexity" evidence="1">
    <location>
        <begin position="247"/>
        <end position="270"/>
    </location>
</feature>
<dbReference type="RefSeq" id="WP_034923679.1">
    <property type="nucleotide sequence ID" value="NZ_JDSS02000018.1"/>
</dbReference>
<dbReference type="Proteomes" id="UP000019812">
    <property type="component" value="Unassembled WGS sequence"/>
</dbReference>
<dbReference type="STRING" id="1457154.CAPSK01_001330"/>
<accession>A0A084Y345</accession>
<name>A0A084Y345_9PROT</name>
<feature type="region of interest" description="Disordered" evidence="1">
    <location>
        <begin position="1"/>
        <end position="23"/>
    </location>
</feature>
<feature type="region of interest" description="Disordered" evidence="1">
    <location>
        <begin position="246"/>
        <end position="270"/>
    </location>
</feature>
<evidence type="ECO:0000313" key="3">
    <source>
        <dbReference type="Proteomes" id="UP000019812"/>
    </source>
</evidence>
<evidence type="ECO:0000313" key="2">
    <source>
        <dbReference type="EMBL" id="KFB69139.1"/>
    </source>
</evidence>
<comment type="caution">
    <text evidence="2">The sequence shown here is derived from an EMBL/GenBank/DDBJ whole genome shotgun (WGS) entry which is preliminary data.</text>
</comment>
<sequence length="317" mass="32860">MEISSSAAATRSASTATATPNKPTNAANFAESLANAVKLTGNLAAGFVSGRLGVDLNSDGIPLRMVYLDQEGNRLTTSAFCAESILRNTQQLGISLNDLKGLGTQLDAAGVGYKPYELYRGTGSDHGIDFDDLIAGGLGTAYDWTRDANVAAKGPGAIRRLEEAAALAQSLQLVAHTDVTQNKGIDPTRFATQAATGESPRHYVMFNGRVAAWYGSSEQAEQASHLYGGSVTDLAPRASSTAVGIKASNSSSGASPVNSDGATQATTSSRARAASWNGQLQALLDVIHASIVPTYANPLGKVLDGWPVDWSAGARKT</sequence>
<dbReference type="EMBL" id="JDSS02000018">
    <property type="protein sequence ID" value="KFB69139.1"/>
    <property type="molecule type" value="Genomic_DNA"/>
</dbReference>
<organism evidence="2 3">
    <name type="scientific">Candidatus Accumulibacter vicinus</name>
    <dbReference type="NCBI Taxonomy" id="2954382"/>
    <lineage>
        <taxon>Bacteria</taxon>
        <taxon>Pseudomonadati</taxon>
        <taxon>Pseudomonadota</taxon>
        <taxon>Betaproteobacteria</taxon>
        <taxon>Candidatus Accumulibacter</taxon>
    </lineage>
</organism>